<dbReference type="EMBL" id="PTQZ01000045">
    <property type="protein sequence ID" value="PQA48300.1"/>
    <property type="molecule type" value="Genomic_DNA"/>
</dbReference>
<reference evidence="2" key="1">
    <citation type="submission" date="2018-02" db="EMBL/GenBank/DDBJ databases">
        <title>Genome sequencing of Solimonas sp. HR-BB.</title>
        <authorList>
            <person name="Lee Y."/>
            <person name="Jeon C.O."/>
        </authorList>
    </citation>
    <scope>NUCLEOTIDE SEQUENCE [LARGE SCALE GENOMIC DNA]</scope>
    <source>
        <strain evidence="2">HR-E</strain>
    </source>
</reference>
<gene>
    <name evidence="1" type="ORF">C5O18_03300</name>
</gene>
<organism evidence="1 2">
    <name type="scientific">Amnimonas aquatica</name>
    <dbReference type="NCBI Taxonomy" id="2094561"/>
    <lineage>
        <taxon>Bacteria</taxon>
        <taxon>Pseudomonadati</taxon>
        <taxon>Pseudomonadota</taxon>
        <taxon>Gammaproteobacteria</taxon>
        <taxon>Moraxellales</taxon>
        <taxon>Moraxellaceae</taxon>
        <taxon>Amnimonas</taxon>
    </lineage>
</organism>
<dbReference type="Proteomes" id="UP000243900">
    <property type="component" value="Unassembled WGS sequence"/>
</dbReference>
<comment type="caution">
    <text evidence="1">The sequence shown here is derived from an EMBL/GenBank/DDBJ whole genome shotgun (WGS) entry which is preliminary data.</text>
</comment>
<evidence type="ECO:0000313" key="2">
    <source>
        <dbReference type="Proteomes" id="UP000243900"/>
    </source>
</evidence>
<protein>
    <submittedName>
        <fullName evidence="1">TetR family transcriptional regulator</fullName>
    </submittedName>
</protein>
<feature type="non-terminal residue" evidence="1">
    <location>
        <position position="1"/>
    </location>
</feature>
<sequence length="87" mass="9850">HGEIRRFVAELAEDLHKWPAYQRFPAEDLVMLADLVVNTVIHLALDLLALPYGEDENEQISRTTKQLRLIMLGAMAWQPDKGAVPAE</sequence>
<dbReference type="RefSeq" id="WP_206389706.1">
    <property type="nucleotide sequence ID" value="NZ_PTQZ01000045.1"/>
</dbReference>
<accession>A0A2P6ATU6</accession>
<evidence type="ECO:0000313" key="1">
    <source>
        <dbReference type="EMBL" id="PQA48300.1"/>
    </source>
</evidence>
<keyword evidence="2" id="KW-1185">Reference proteome</keyword>
<dbReference type="AlphaFoldDB" id="A0A2P6ATU6"/>
<dbReference type="Gene3D" id="1.10.357.10">
    <property type="entry name" value="Tetracycline Repressor, domain 2"/>
    <property type="match status" value="1"/>
</dbReference>
<name>A0A2P6ATU6_9GAMM</name>
<proteinExistence type="predicted"/>